<dbReference type="InterPro" id="IPR027417">
    <property type="entry name" value="P-loop_NTPase"/>
</dbReference>
<keyword evidence="2" id="KW-1185">Reference proteome</keyword>
<dbReference type="STRING" id="416450.A0A1V6Q3F8"/>
<evidence type="ECO:0008006" key="3">
    <source>
        <dbReference type="Google" id="ProtNLM"/>
    </source>
</evidence>
<dbReference type="AlphaFoldDB" id="A0A1V6Q3F8"/>
<dbReference type="EMBL" id="MDYN01000015">
    <property type="protein sequence ID" value="OQD83793.1"/>
    <property type="molecule type" value="Genomic_DNA"/>
</dbReference>
<dbReference type="Proteomes" id="UP000191672">
    <property type="component" value="Unassembled WGS sequence"/>
</dbReference>
<dbReference type="Gene3D" id="3.40.50.300">
    <property type="entry name" value="P-loop containing nucleotide triphosphate hydrolases"/>
    <property type="match status" value="1"/>
</dbReference>
<gene>
    <name evidence="1" type="ORF">PENANT_c015G07109</name>
</gene>
<sequence length="110" mass="12415">MPVFQEKIEYIVNSLAGYIDRHFKGQSTTPTKRPFIFGLTGLQGRSKSTCTNATVKGLNDKHKSNTINISLDDLYLDYDDLVKLRLANPDNRLAQFRGQPGTHDMELARS</sequence>
<accession>A0A1V6Q3F8</accession>
<evidence type="ECO:0000313" key="2">
    <source>
        <dbReference type="Proteomes" id="UP000191672"/>
    </source>
</evidence>
<protein>
    <recommendedName>
        <fullName evidence="3">SRP54-type proteins GTP-binding domain-containing protein</fullName>
    </recommendedName>
</protein>
<evidence type="ECO:0000313" key="1">
    <source>
        <dbReference type="EMBL" id="OQD83793.1"/>
    </source>
</evidence>
<comment type="caution">
    <text evidence="1">The sequence shown here is derived from an EMBL/GenBank/DDBJ whole genome shotgun (WGS) entry which is preliminary data.</text>
</comment>
<reference evidence="2" key="1">
    <citation type="journal article" date="2017" name="Nat. Microbiol.">
        <title>Global analysis of biosynthetic gene clusters reveals vast potential of secondary metabolite production in Penicillium species.</title>
        <authorList>
            <person name="Nielsen J.C."/>
            <person name="Grijseels S."/>
            <person name="Prigent S."/>
            <person name="Ji B."/>
            <person name="Dainat J."/>
            <person name="Nielsen K.F."/>
            <person name="Frisvad J.C."/>
            <person name="Workman M."/>
            <person name="Nielsen J."/>
        </authorList>
    </citation>
    <scope>NUCLEOTIDE SEQUENCE [LARGE SCALE GENOMIC DNA]</scope>
    <source>
        <strain evidence="2">IBT 31811</strain>
    </source>
</reference>
<proteinExistence type="predicted"/>
<name>A0A1V6Q3F8_9EURO</name>
<organism evidence="1 2">
    <name type="scientific">Penicillium antarcticum</name>
    <dbReference type="NCBI Taxonomy" id="416450"/>
    <lineage>
        <taxon>Eukaryota</taxon>
        <taxon>Fungi</taxon>
        <taxon>Dikarya</taxon>
        <taxon>Ascomycota</taxon>
        <taxon>Pezizomycotina</taxon>
        <taxon>Eurotiomycetes</taxon>
        <taxon>Eurotiomycetidae</taxon>
        <taxon>Eurotiales</taxon>
        <taxon>Aspergillaceae</taxon>
        <taxon>Penicillium</taxon>
    </lineage>
</organism>